<evidence type="ECO:0000313" key="1">
    <source>
        <dbReference type="EMBL" id="KAI8440194.1"/>
    </source>
</evidence>
<accession>A0ACC0KUG4</accession>
<comment type="caution">
    <text evidence="1">The sequence shown here is derived from an EMBL/GenBank/DDBJ whole genome shotgun (WGS) entry which is preliminary data.</text>
</comment>
<protein>
    <submittedName>
        <fullName evidence="1">Uncharacterized protein</fullName>
    </submittedName>
</protein>
<proteinExistence type="predicted"/>
<evidence type="ECO:0000313" key="2">
    <source>
        <dbReference type="Proteomes" id="UP001064048"/>
    </source>
</evidence>
<reference evidence="1 2" key="1">
    <citation type="journal article" date="2022" name="Genome Biol. Evol.">
        <title>The Spruce Budworm Genome: Reconstructing the Evolutionary History of Antifreeze Proteins.</title>
        <authorList>
            <person name="Beliveau C."/>
            <person name="Gagne P."/>
            <person name="Picq S."/>
            <person name="Vernygora O."/>
            <person name="Keeling C.I."/>
            <person name="Pinkney K."/>
            <person name="Doucet D."/>
            <person name="Wen F."/>
            <person name="Johnston J.S."/>
            <person name="Maaroufi H."/>
            <person name="Boyle B."/>
            <person name="Laroche J."/>
            <person name="Dewar K."/>
            <person name="Juretic N."/>
            <person name="Blackburn G."/>
            <person name="Nisole A."/>
            <person name="Brunet B."/>
            <person name="Brandao M."/>
            <person name="Lumley L."/>
            <person name="Duan J."/>
            <person name="Quan G."/>
            <person name="Lucarotti C.J."/>
            <person name="Roe A.D."/>
            <person name="Sperling F.A.H."/>
            <person name="Levesque R.C."/>
            <person name="Cusson M."/>
        </authorList>
    </citation>
    <scope>NUCLEOTIDE SEQUENCE [LARGE SCALE GENOMIC DNA]</scope>
    <source>
        <strain evidence="1">Glfc:IPQL:Cfum</strain>
    </source>
</reference>
<gene>
    <name evidence="1" type="ORF">MSG28_001583</name>
</gene>
<name>A0ACC0KUG4_CHOFU</name>
<sequence length="419" mass="47202">MFRIDIVICVNFGRAGLLEKGTCRSPLALEPGVRSAHNENCADLISVGLIAAVSGVSWEEWWTYDGISEISCLAQQNSGMSYRLRYSRTAMTFKFSRKERTPTLKAGNALVTLLVLQVSMGDGPAFWGLINPEWSLCNKGRRQSPVNLEPEKLLFDPNLRFLHIDKHRINGLISNTGHSVIFTVENETRHHINITGGPLSYKYQFHEIHIHYGLHDQFGSEHAINGYSFPAEIQIFGFNSQLYSNFSEALHKAQGIVSISLLLQLGDLSNPELRILTEELENIKYGGAEMPINKLSVRGLLPDTDYYMTYDGSTTAPACFETVTWIIVNKPIYITKQQLHGLRRLMQGDAKHPKAPLGNNFRPPQPLHHRAVRTNIDFNLSKMQAAADRSNWRSMEVAYACTITYSVPILKVDVLRLKC</sequence>
<organism evidence="1 2">
    <name type="scientific">Choristoneura fumiferana</name>
    <name type="common">Spruce budworm moth</name>
    <name type="synonym">Archips fumiferana</name>
    <dbReference type="NCBI Taxonomy" id="7141"/>
    <lineage>
        <taxon>Eukaryota</taxon>
        <taxon>Metazoa</taxon>
        <taxon>Ecdysozoa</taxon>
        <taxon>Arthropoda</taxon>
        <taxon>Hexapoda</taxon>
        <taxon>Insecta</taxon>
        <taxon>Pterygota</taxon>
        <taxon>Neoptera</taxon>
        <taxon>Endopterygota</taxon>
        <taxon>Lepidoptera</taxon>
        <taxon>Glossata</taxon>
        <taxon>Ditrysia</taxon>
        <taxon>Tortricoidea</taxon>
        <taxon>Tortricidae</taxon>
        <taxon>Tortricinae</taxon>
        <taxon>Choristoneura</taxon>
    </lineage>
</organism>
<dbReference type="Proteomes" id="UP001064048">
    <property type="component" value="Chromosome 2"/>
</dbReference>
<keyword evidence="2" id="KW-1185">Reference proteome</keyword>
<dbReference type="EMBL" id="CM046102">
    <property type="protein sequence ID" value="KAI8440194.1"/>
    <property type="molecule type" value="Genomic_DNA"/>
</dbReference>